<name>A0A542Y6K5_9MICO</name>
<dbReference type="Proteomes" id="UP000319094">
    <property type="component" value="Unassembled WGS sequence"/>
</dbReference>
<feature type="transmembrane region" description="Helical" evidence="1">
    <location>
        <begin position="128"/>
        <end position="150"/>
    </location>
</feature>
<comment type="caution">
    <text evidence="2">The sequence shown here is derived from an EMBL/GenBank/DDBJ whole genome shotgun (WGS) entry which is preliminary data.</text>
</comment>
<keyword evidence="3" id="KW-1185">Reference proteome</keyword>
<dbReference type="AlphaFoldDB" id="A0A542Y6K5"/>
<gene>
    <name evidence="2" type="ORF">FB468_1759</name>
</gene>
<protein>
    <submittedName>
        <fullName evidence="2">Uncharacterized protein</fullName>
    </submittedName>
</protein>
<feature type="transmembrane region" description="Helical" evidence="1">
    <location>
        <begin position="156"/>
        <end position="176"/>
    </location>
</feature>
<feature type="transmembrane region" description="Helical" evidence="1">
    <location>
        <begin position="95"/>
        <end position="116"/>
    </location>
</feature>
<dbReference type="OrthoDB" id="9841044at2"/>
<sequence>MSPHDRSPDSRVSWETEREGIPERPGFAWGLPVEERIARPRRLVVALVLACVAVLLVAAAVLVGALQFETLGNALIDALPEDLSVEYSAADIDRAVLVLFGALAGLSLVLALLQALSMRTLVTHRRPGVRVTCLVFVALTVAVLAIGILVREADALDLALAGGAALSMLVATTLSFTPGASRWLHQPDERRSLPIAAP</sequence>
<evidence type="ECO:0000256" key="1">
    <source>
        <dbReference type="SAM" id="Phobius"/>
    </source>
</evidence>
<keyword evidence="1" id="KW-0472">Membrane</keyword>
<organism evidence="2 3">
    <name type="scientific">Leucobacter komagatae</name>
    <dbReference type="NCBI Taxonomy" id="55969"/>
    <lineage>
        <taxon>Bacteria</taxon>
        <taxon>Bacillati</taxon>
        <taxon>Actinomycetota</taxon>
        <taxon>Actinomycetes</taxon>
        <taxon>Micrococcales</taxon>
        <taxon>Microbacteriaceae</taxon>
        <taxon>Leucobacter</taxon>
    </lineage>
</organism>
<feature type="transmembrane region" description="Helical" evidence="1">
    <location>
        <begin position="43"/>
        <end position="66"/>
    </location>
</feature>
<dbReference type="RefSeq" id="WP_141887001.1">
    <property type="nucleotide sequence ID" value="NZ_BAAAUY010000001.1"/>
</dbReference>
<keyword evidence="1" id="KW-0812">Transmembrane</keyword>
<keyword evidence="1" id="KW-1133">Transmembrane helix</keyword>
<evidence type="ECO:0000313" key="3">
    <source>
        <dbReference type="Proteomes" id="UP000319094"/>
    </source>
</evidence>
<evidence type="ECO:0000313" key="2">
    <source>
        <dbReference type="EMBL" id="TQL43728.1"/>
    </source>
</evidence>
<proteinExistence type="predicted"/>
<dbReference type="EMBL" id="VFON01000001">
    <property type="protein sequence ID" value="TQL43728.1"/>
    <property type="molecule type" value="Genomic_DNA"/>
</dbReference>
<accession>A0A542Y6K5</accession>
<reference evidence="2 3" key="1">
    <citation type="submission" date="2019-06" db="EMBL/GenBank/DDBJ databases">
        <title>Sequencing the genomes of 1000 actinobacteria strains.</title>
        <authorList>
            <person name="Klenk H.-P."/>
        </authorList>
    </citation>
    <scope>NUCLEOTIDE SEQUENCE [LARGE SCALE GENOMIC DNA]</scope>
    <source>
        <strain evidence="2 3">DSM 8803</strain>
    </source>
</reference>